<accession>W6QHQ3</accession>
<evidence type="ECO:0000313" key="1">
    <source>
        <dbReference type="EMBL" id="CDM29137.1"/>
    </source>
</evidence>
<dbReference type="STRING" id="1365484.W6QHQ3"/>
<dbReference type="OrthoDB" id="5592486at2759"/>
<reference evidence="1" key="1">
    <citation type="journal article" date="2014" name="Nat. Commun.">
        <title>Multiple recent horizontal transfers of a large genomic region in cheese making fungi.</title>
        <authorList>
            <person name="Cheeseman K."/>
            <person name="Ropars J."/>
            <person name="Renault P."/>
            <person name="Dupont J."/>
            <person name="Gouzy J."/>
            <person name="Branca A."/>
            <person name="Abraham A.L."/>
            <person name="Ceppi M."/>
            <person name="Conseiller E."/>
            <person name="Debuchy R."/>
            <person name="Malagnac F."/>
            <person name="Goarin A."/>
            <person name="Silar P."/>
            <person name="Lacoste S."/>
            <person name="Sallet E."/>
            <person name="Bensimon A."/>
            <person name="Giraud T."/>
            <person name="Brygoo Y."/>
        </authorList>
    </citation>
    <scope>NUCLEOTIDE SEQUENCE [LARGE SCALE GENOMIC DNA]</scope>
    <source>
        <strain evidence="1">FM164</strain>
    </source>
</reference>
<dbReference type="GO" id="GO:0017000">
    <property type="term" value="P:antibiotic biosynthetic process"/>
    <property type="evidence" value="ECO:0007669"/>
    <property type="project" value="UniProtKB-ARBA"/>
</dbReference>
<keyword evidence="2" id="KW-1185">Reference proteome</keyword>
<dbReference type="AlphaFoldDB" id="W6QHQ3"/>
<dbReference type="InterPro" id="IPR029058">
    <property type="entry name" value="AB_hydrolase_fold"/>
</dbReference>
<dbReference type="Proteomes" id="UP000030686">
    <property type="component" value="Unassembled WGS sequence"/>
</dbReference>
<sequence length="338" mass="37585">MKYAILTQNALKRASIDYYLCGQTVCHSTNRWYHVSPCRPRPSLEPRLEDLGKVIVDEYSIVRDKYTAPKYPVVLAHGLLGFDELHLAGPYLPGVQYWRGIKEALTARGIEVITASVPPSGSIEERGEQLARSIEAGAPGKDVNIIAFCTDIACGLDARYMITHVRPEKFKVLSLTTIASPHRGSSVADYVFDQIGADRLPQIYYALNRLNVETGAFAQLTRKYMTGTFNPNTPDMDDVRYFSYGAAMEPSIWSPFRLSHRVLADIEGPNDGLVSVSSSRWGGDAGYKGTLMGVSHLDLINWTNRLKWLVGEVTGNKRKFNAIAFYLDIADMLAKEGL</sequence>
<dbReference type="Gene3D" id="3.40.50.1820">
    <property type="entry name" value="alpha/beta hydrolase"/>
    <property type="match status" value="1"/>
</dbReference>
<name>W6QHQ3_PENRF</name>
<gene>
    <name evidence="1" type="ORF">PROQFM164_S01g002949</name>
</gene>
<proteinExistence type="predicted"/>
<evidence type="ECO:0000313" key="2">
    <source>
        <dbReference type="Proteomes" id="UP000030686"/>
    </source>
</evidence>
<organism evidence="1 2">
    <name type="scientific">Penicillium roqueforti (strain FM164)</name>
    <dbReference type="NCBI Taxonomy" id="1365484"/>
    <lineage>
        <taxon>Eukaryota</taxon>
        <taxon>Fungi</taxon>
        <taxon>Dikarya</taxon>
        <taxon>Ascomycota</taxon>
        <taxon>Pezizomycotina</taxon>
        <taxon>Eurotiomycetes</taxon>
        <taxon>Eurotiomycetidae</taxon>
        <taxon>Eurotiales</taxon>
        <taxon>Aspergillaceae</taxon>
        <taxon>Penicillium</taxon>
    </lineage>
</organism>
<dbReference type="EMBL" id="HG792015">
    <property type="protein sequence ID" value="CDM29137.1"/>
    <property type="molecule type" value="Genomic_DNA"/>
</dbReference>
<dbReference type="GO" id="GO:0072330">
    <property type="term" value="P:monocarboxylic acid biosynthetic process"/>
    <property type="evidence" value="ECO:0007669"/>
    <property type="project" value="UniProtKB-ARBA"/>
</dbReference>
<dbReference type="SUPFAM" id="SSF53474">
    <property type="entry name" value="alpha/beta-Hydrolases"/>
    <property type="match status" value="1"/>
</dbReference>
<dbReference type="OMA" id="WGDYKGT"/>
<protein>
    <submittedName>
        <fullName evidence="1">Genomic scaffold, ProqFM164S01</fullName>
    </submittedName>
</protein>